<proteinExistence type="predicted"/>
<dbReference type="AlphaFoldDB" id="A0A0E9TDB0"/>
<reference evidence="1" key="1">
    <citation type="submission" date="2014-11" db="EMBL/GenBank/DDBJ databases">
        <authorList>
            <person name="Amaro Gonzalez C."/>
        </authorList>
    </citation>
    <scope>NUCLEOTIDE SEQUENCE</scope>
</reference>
<name>A0A0E9TDB0_ANGAN</name>
<sequence length="58" mass="6596">MAKYFLKNSMPTSLWTLACETSGRLTRLQSRWSPLAALRAIITGYHFCTRPCACWDVA</sequence>
<accession>A0A0E9TDB0</accession>
<organism evidence="1">
    <name type="scientific">Anguilla anguilla</name>
    <name type="common">European freshwater eel</name>
    <name type="synonym">Muraena anguilla</name>
    <dbReference type="NCBI Taxonomy" id="7936"/>
    <lineage>
        <taxon>Eukaryota</taxon>
        <taxon>Metazoa</taxon>
        <taxon>Chordata</taxon>
        <taxon>Craniata</taxon>
        <taxon>Vertebrata</taxon>
        <taxon>Euteleostomi</taxon>
        <taxon>Actinopterygii</taxon>
        <taxon>Neopterygii</taxon>
        <taxon>Teleostei</taxon>
        <taxon>Anguilliformes</taxon>
        <taxon>Anguillidae</taxon>
        <taxon>Anguilla</taxon>
    </lineage>
</organism>
<reference evidence="1" key="2">
    <citation type="journal article" date="2015" name="Fish Shellfish Immunol.">
        <title>Early steps in the European eel (Anguilla anguilla)-Vibrio vulnificus interaction in the gills: Role of the RtxA13 toxin.</title>
        <authorList>
            <person name="Callol A."/>
            <person name="Pajuelo D."/>
            <person name="Ebbesson L."/>
            <person name="Teles M."/>
            <person name="MacKenzie S."/>
            <person name="Amaro C."/>
        </authorList>
    </citation>
    <scope>NUCLEOTIDE SEQUENCE</scope>
</reference>
<evidence type="ECO:0000313" key="1">
    <source>
        <dbReference type="EMBL" id="JAH51407.1"/>
    </source>
</evidence>
<dbReference type="PROSITE" id="PS51257">
    <property type="entry name" value="PROKAR_LIPOPROTEIN"/>
    <property type="match status" value="1"/>
</dbReference>
<protein>
    <submittedName>
        <fullName evidence="1">Uncharacterized protein</fullName>
    </submittedName>
</protein>
<dbReference type="EMBL" id="GBXM01057170">
    <property type="protein sequence ID" value="JAH51407.1"/>
    <property type="molecule type" value="Transcribed_RNA"/>
</dbReference>